<dbReference type="GO" id="GO:0031071">
    <property type="term" value="F:cysteine desulfurase activity"/>
    <property type="evidence" value="ECO:0007669"/>
    <property type="project" value="UniProtKB-EC"/>
</dbReference>
<dbReference type="PIRSF" id="PIRSF005572">
    <property type="entry name" value="NifS"/>
    <property type="match status" value="1"/>
</dbReference>
<dbReference type="InterPro" id="IPR015421">
    <property type="entry name" value="PyrdxlP-dep_Trfase_major"/>
</dbReference>
<evidence type="ECO:0000313" key="10">
    <source>
        <dbReference type="Proteomes" id="UP000276437"/>
    </source>
</evidence>
<gene>
    <name evidence="9" type="primary">csd_1</name>
    <name evidence="9" type="ORF">MAMMFC1_00704</name>
</gene>
<dbReference type="Pfam" id="PF00266">
    <property type="entry name" value="Aminotran_5"/>
    <property type="match status" value="1"/>
</dbReference>
<dbReference type="KEGG" id="mana:MAMMFC1_00704"/>
<dbReference type="Gene3D" id="3.40.640.10">
    <property type="entry name" value="Type I PLP-dependent aspartate aminotransferase-like (Major domain)"/>
    <property type="match status" value="1"/>
</dbReference>
<dbReference type="InterPro" id="IPR010969">
    <property type="entry name" value="Cys_dSase-rel_unknwn_funct"/>
</dbReference>
<dbReference type="GO" id="GO:0030170">
    <property type="term" value="F:pyridoxal phosphate binding"/>
    <property type="evidence" value="ECO:0007669"/>
    <property type="project" value="InterPro"/>
</dbReference>
<dbReference type="Gene3D" id="3.90.1150.10">
    <property type="entry name" value="Aspartate Aminotransferase, domain 1"/>
    <property type="match status" value="1"/>
</dbReference>
<proteinExistence type="inferred from homology"/>
<evidence type="ECO:0000256" key="7">
    <source>
        <dbReference type="RuleBase" id="RU004504"/>
    </source>
</evidence>
<keyword evidence="10" id="KW-1185">Reference proteome</keyword>
<dbReference type="PANTHER" id="PTHR43586">
    <property type="entry name" value="CYSTEINE DESULFURASE"/>
    <property type="match status" value="1"/>
</dbReference>
<dbReference type="RefSeq" id="WP_126306500.1">
    <property type="nucleotide sequence ID" value="NZ_AP018449.1"/>
</dbReference>
<feature type="domain" description="Aminotransferase class V" evidence="8">
    <location>
        <begin position="3"/>
        <end position="371"/>
    </location>
</feature>
<accession>A0A348AG58</accession>
<dbReference type="InterPro" id="IPR016454">
    <property type="entry name" value="Cysteine_dSase"/>
</dbReference>
<dbReference type="PANTHER" id="PTHR43586:SF4">
    <property type="entry name" value="ISOPENICILLIN N EPIMERASE"/>
    <property type="match status" value="1"/>
</dbReference>
<evidence type="ECO:0000256" key="6">
    <source>
        <dbReference type="ARBA" id="ARBA00050776"/>
    </source>
</evidence>
<dbReference type="SUPFAM" id="SSF53383">
    <property type="entry name" value="PLP-dependent transferases"/>
    <property type="match status" value="1"/>
</dbReference>
<comment type="catalytic activity">
    <reaction evidence="6">
        <text>(sulfur carrier)-H + L-cysteine = (sulfur carrier)-SH + L-alanine</text>
        <dbReference type="Rhea" id="RHEA:43892"/>
        <dbReference type="Rhea" id="RHEA-COMP:14737"/>
        <dbReference type="Rhea" id="RHEA-COMP:14739"/>
        <dbReference type="ChEBI" id="CHEBI:29917"/>
        <dbReference type="ChEBI" id="CHEBI:35235"/>
        <dbReference type="ChEBI" id="CHEBI:57972"/>
        <dbReference type="ChEBI" id="CHEBI:64428"/>
        <dbReference type="EC" id="2.8.1.7"/>
    </reaction>
</comment>
<dbReference type="OrthoDB" id="9804366at2"/>
<dbReference type="InterPro" id="IPR020578">
    <property type="entry name" value="Aminotrans_V_PyrdxlP_BS"/>
</dbReference>
<evidence type="ECO:0000259" key="8">
    <source>
        <dbReference type="Pfam" id="PF00266"/>
    </source>
</evidence>
<dbReference type="Proteomes" id="UP000276437">
    <property type="component" value="Chromosome"/>
</dbReference>
<dbReference type="InterPro" id="IPR010970">
    <property type="entry name" value="Cys_dSase_SufS"/>
</dbReference>
<dbReference type="InterPro" id="IPR015422">
    <property type="entry name" value="PyrdxlP-dep_Trfase_small"/>
</dbReference>
<dbReference type="CDD" id="cd06453">
    <property type="entry name" value="SufS_like"/>
    <property type="match status" value="1"/>
</dbReference>
<reference evidence="9 10" key="1">
    <citation type="journal article" date="2018" name="Int. J. Syst. Evol. Microbiol.">
        <title>Methylomusa anaerophila gen. nov., sp. nov., an anaerobic methanol-utilizing bacterium isolated from a microbial fuel cell.</title>
        <authorList>
            <person name="Amano N."/>
            <person name="Yamamuro A."/>
            <person name="Miyahara M."/>
            <person name="Kouzuma A."/>
            <person name="Abe T."/>
            <person name="Watanabe K."/>
        </authorList>
    </citation>
    <scope>NUCLEOTIDE SEQUENCE [LARGE SCALE GENOMIC DNA]</scope>
    <source>
        <strain evidence="9 10">MMFC1</strain>
    </source>
</reference>
<organism evidence="9 10">
    <name type="scientific">Methylomusa anaerophila</name>
    <dbReference type="NCBI Taxonomy" id="1930071"/>
    <lineage>
        <taxon>Bacteria</taxon>
        <taxon>Bacillati</taxon>
        <taxon>Bacillota</taxon>
        <taxon>Negativicutes</taxon>
        <taxon>Selenomonadales</taxon>
        <taxon>Sporomusaceae</taxon>
        <taxon>Methylomusa</taxon>
    </lineage>
</organism>
<protein>
    <recommendedName>
        <fullName evidence="3">cysteine desulfurase</fullName>
        <ecNumber evidence="3">2.8.1.7</ecNumber>
    </recommendedName>
</protein>
<dbReference type="EMBL" id="AP018449">
    <property type="protein sequence ID" value="BBB90056.1"/>
    <property type="molecule type" value="Genomic_DNA"/>
</dbReference>
<evidence type="ECO:0000256" key="2">
    <source>
        <dbReference type="ARBA" id="ARBA00010447"/>
    </source>
</evidence>
<name>A0A348AG58_9FIRM</name>
<dbReference type="GO" id="GO:0006534">
    <property type="term" value="P:cysteine metabolic process"/>
    <property type="evidence" value="ECO:0007669"/>
    <property type="project" value="InterPro"/>
</dbReference>
<dbReference type="NCBIfam" id="TIGR01977">
    <property type="entry name" value="am_tr_V_EF2568"/>
    <property type="match status" value="1"/>
</dbReference>
<comment type="cofactor">
    <cofactor evidence="1 7">
        <name>pyridoxal 5'-phosphate</name>
        <dbReference type="ChEBI" id="CHEBI:597326"/>
    </cofactor>
</comment>
<evidence type="ECO:0000256" key="1">
    <source>
        <dbReference type="ARBA" id="ARBA00001933"/>
    </source>
</evidence>
<comment type="similarity">
    <text evidence="2">Belongs to the class-V pyridoxal-phosphate-dependent aminotransferase family. Csd subfamily.</text>
</comment>
<evidence type="ECO:0000313" key="9">
    <source>
        <dbReference type="EMBL" id="BBB90056.1"/>
    </source>
</evidence>
<dbReference type="InterPro" id="IPR015424">
    <property type="entry name" value="PyrdxlP-dep_Trfase"/>
</dbReference>
<evidence type="ECO:0000256" key="3">
    <source>
        <dbReference type="ARBA" id="ARBA00012239"/>
    </source>
</evidence>
<dbReference type="PROSITE" id="PS00595">
    <property type="entry name" value="AA_TRANSFER_CLASS_5"/>
    <property type="match status" value="1"/>
</dbReference>
<sequence length="381" mass="40846">MSTYLDNAATSFPKPPAVLAAISEYMMHNGSNPGRGSYTKAKQATALVDETRELLCELLGFNAPDNVIFTANVTEAINIAIRGIVKKGDHVIISSLEHNAVWRCLQLMRKELNISITAVPCSKEGFTDPGQVEAAIRPETSLVVFTHASNVIGTVQPIREIGCITGRMGIPLLVDCAQTAGSYPIHFAKDNIDILAFTGHKGLLGPMGIGGLLISPGIEIRPLIVGGTGRDSMSPVHPSYYPDRLEAGTMNMLGIVGLRSAIKFILEQGVHQIVQKESDIAGYALKRLSALPGVAIHGPKDPQKMVGIISLNFDSVSPAEIAYVLDEIYDIAVRAGLHCSPCAHQVLATQDTGTLRISTGYFNSRGDMDLLANALEEILHK</sequence>
<evidence type="ECO:0000256" key="4">
    <source>
        <dbReference type="ARBA" id="ARBA00022679"/>
    </source>
</evidence>
<dbReference type="EC" id="2.8.1.7" evidence="3"/>
<evidence type="ECO:0000256" key="5">
    <source>
        <dbReference type="ARBA" id="ARBA00022898"/>
    </source>
</evidence>
<keyword evidence="5" id="KW-0663">Pyridoxal phosphate</keyword>
<keyword evidence="4 9" id="KW-0808">Transferase</keyword>
<dbReference type="InterPro" id="IPR000192">
    <property type="entry name" value="Aminotrans_V_dom"/>
</dbReference>
<dbReference type="AlphaFoldDB" id="A0A348AG58"/>